<accession>A0A4U8UVY4</accession>
<evidence type="ECO:0000313" key="2">
    <source>
        <dbReference type="EMBL" id="TMS37511.1"/>
    </source>
</evidence>
<reference evidence="2 3" key="2">
    <citation type="journal article" date="2019" name="G3 (Bethesda)">
        <title>Hybrid Assembly of the Genome of the Entomopathogenic Nematode Steinernema carpocapsae Identifies the X-Chromosome.</title>
        <authorList>
            <person name="Serra L."/>
            <person name="Macchietto M."/>
            <person name="Macias-Munoz A."/>
            <person name="McGill C.J."/>
            <person name="Rodriguez I.M."/>
            <person name="Rodriguez B."/>
            <person name="Murad R."/>
            <person name="Mortazavi A."/>
        </authorList>
    </citation>
    <scope>NUCLEOTIDE SEQUENCE [LARGE SCALE GENOMIC DNA]</scope>
    <source>
        <strain evidence="2 3">ALL</strain>
    </source>
</reference>
<dbReference type="Proteomes" id="UP000298663">
    <property type="component" value="Chromosome X"/>
</dbReference>
<proteinExistence type="predicted"/>
<feature type="compositionally biased region" description="Polar residues" evidence="1">
    <location>
        <begin position="144"/>
        <end position="154"/>
    </location>
</feature>
<dbReference type="EMBL" id="CM016762">
    <property type="protein sequence ID" value="TMS37511.1"/>
    <property type="molecule type" value="Genomic_DNA"/>
</dbReference>
<dbReference type="AlphaFoldDB" id="A0A4U8UVY4"/>
<keyword evidence="3" id="KW-1185">Reference proteome</keyword>
<name>A0A4U8UVY4_STECR</name>
<reference evidence="2 3" key="1">
    <citation type="journal article" date="2015" name="Genome Biol.">
        <title>Comparative genomics of Steinernema reveals deeply conserved gene regulatory networks.</title>
        <authorList>
            <person name="Dillman A.R."/>
            <person name="Macchietto M."/>
            <person name="Porter C.F."/>
            <person name="Rogers A."/>
            <person name="Williams B."/>
            <person name="Antoshechkin I."/>
            <person name="Lee M.M."/>
            <person name="Goodwin Z."/>
            <person name="Lu X."/>
            <person name="Lewis E.E."/>
            <person name="Goodrich-Blair H."/>
            <person name="Stock S.P."/>
            <person name="Adams B.J."/>
            <person name="Sternberg P.W."/>
            <person name="Mortazavi A."/>
        </authorList>
    </citation>
    <scope>NUCLEOTIDE SEQUENCE [LARGE SCALE GENOMIC DNA]</scope>
    <source>
        <strain evidence="2 3">ALL</strain>
    </source>
</reference>
<evidence type="ECO:0000313" key="3">
    <source>
        <dbReference type="Proteomes" id="UP000298663"/>
    </source>
</evidence>
<protein>
    <submittedName>
        <fullName evidence="2">Uncharacterized protein</fullName>
    </submittedName>
</protein>
<sequence length="154" mass="16420">MLPWSIFPEYYGTTLALLSAMARRRRASPCEPNPTASRKRIRVEKVMPREDIAESNVSVSSRNATHGETLDIIKVENEGCDYSSHVDIYPPANGGAAVSKVPTTTCLQACHPELAVRSCQDAAVVGRGGGASPGPGREVAAPQERTSSAARKQA</sequence>
<gene>
    <name evidence="2" type="ORF">L596_004426</name>
</gene>
<feature type="region of interest" description="Disordered" evidence="1">
    <location>
        <begin position="125"/>
        <end position="154"/>
    </location>
</feature>
<evidence type="ECO:0000256" key="1">
    <source>
        <dbReference type="SAM" id="MobiDB-lite"/>
    </source>
</evidence>
<organism evidence="2 3">
    <name type="scientific">Steinernema carpocapsae</name>
    <name type="common">Entomopathogenic nematode</name>
    <dbReference type="NCBI Taxonomy" id="34508"/>
    <lineage>
        <taxon>Eukaryota</taxon>
        <taxon>Metazoa</taxon>
        <taxon>Ecdysozoa</taxon>
        <taxon>Nematoda</taxon>
        <taxon>Chromadorea</taxon>
        <taxon>Rhabditida</taxon>
        <taxon>Tylenchina</taxon>
        <taxon>Panagrolaimomorpha</taxon>
        <taxon>Strongyloidoidea</taxon>
        <taxon>Steinernematidae</taxon>
        <taxon>Steinernema</taxon>
    </lineage>
</organism>
<comment type="caution">
    <text evidence="2">The sequence shown here is derived from an EMBL/GenBank/DDBJ whole genome shotgun (WGS) entry which is preliminary data.</text>
</comment>
<dbReference type="EMBL" id="AZBU02000001">
    <property type="protein sequence ID" value="TMS37511.1"/>
    <property type="molecule type" value="Genomic_DNA"/>
</dbReference>